<dbReference type="Pfam" id="PF00275">
    <property type="entry name" value="EPSP_synthase"/>
    <property type="match status" value="1"/>
</dbReference>
<evidence type="ECO:0000256" key="9">
    <source>
        <dbReference type="ARBA" id="ARBA00023316"/>
    </source>
</evidence>
<accession>A0A2H0VFB7</accession>
<evidence type="ECO:0000256" key="4">
    <source>
        <dbReference type="ARBA" id="ARBA00022618"/>
    </source>
</evidence>
<dbReference type="InterPro" id="IPR001986">
    <property type="entry name" value="Enolpyruvate_Tfrase_dom"/>
</dbReference>
<comment type="similarity">
    <text evidence="10">Belongs to the EPSP synthase family. MurA subfamily.</text>
</comment>
<dbReference type="GO" id="GO:0071555">
    <property type="term" value="P:cell wall organization"/>
    <property type="evidence" value="ECO:0007669"/>
    <property type="project" value="UniProtKB-KW"/>
</dbReference>
<dbReference type="AlphaFoldDB" id="A0A2H0VFB7"/>
<evidence type="ECO:0000256" key="6">
    <source>
        <dbReference type="ARBA" id="ARBA00022960"/>
    </source>
</evidence>
<evidence type="ECO:0000313" key="16">
    <source>
        <dbReference type="EMBL" id="PIR97795.1"/>
    </source>
</evidence>
<dbReference type="NCBIfam" id="NF006873">
    <property type="entry name" value="PRK09369.1"/>
    <property type="match status" value="1"/>
</dbReference>
<dbReference type="Gene3D" id="3.65.10.10">
    <property type="entry name" value="Enolpyruvate transferase domain"/>
    <property type="match status" value="2"/>
</dbReference>
<name>A0A2H0VFB7_9BACT</name>
<evidence type="ECO:0000256" key="5">
    <source>
        <dbReference type="ARBA" id="ARBA00022679"/>
    </source>
</evidence>
<dbReference type="GO" id="GO:0051301">
    <property type="term" value="P:cell division"/>
    <property type="evidence" value="ECO:0007669"/>
    <property type="project" value="UniProtKB-KW"/>
</dbReference>
<keyword evidence="9" id="KW-0961">Cell wall biogenesis/degradation</keyword>
<gene>
    <name evidence="16" type="primary">murA</name>
    <name evidence="16" type="ORF">COT89_02695</name>
</gene>
<dbReference type="InterPro" id="IPR005750">
    <property type="entry name" value="UDP_GlcNAc_COvinyl_MurA"/>
</dbReference>
<comment type="caution">
    <text evidence="16">The sequence shown here is derived from an EMBL/GenBank/DDBJ whole genome shotgun (WGS) entry which is preliminary data.</text>
</comment>
<dbReference type="EC" id="2.5.1.7" evidence="11 14"/>
<dbReference type="InterPro" id="IPR013792">
    <property type="entry name" value="RNA3'P_cycl/enolpyr_Trfase_a/b"/>
</dbReference>
<evidence type="ECO:0000256" key="10">
    <source>
        <dbReference type="ARBA" id="ARBA00038367"/>
    </source>
</evidence>
<dbReference type="PANTHER" id="PTHR43783:SF1">
    <property type="entry name" value="UDP-N-ACETYLGLUCOSAMINE 1-CARBOXYVINYLTRANSFERASE"/>
    <property type="match status" value="1"/>
</dbReference>
<keyword evidence="7" id="KW-0573">Peptidoglycan synthesis</keyword>
<dbReference type="SUPFAM" id="SSF55205">
    <property type="entry name" value="EPT/RTPC-like"/>
    <property type="match status" value="1"/>
</dbReference>
<dbReference type="GO" id="GO:0019277">
    <property type="term" value="P:UDP-N-acetylgalactosamine biosynthetic process"/>
    <property type="evidence" value="ECO:0007669"/>
    <property type="project" value="InterPro"/>
</dbReference>
<comment type="subcellular location">
    <subcellularLocation>
        <location evidence="1">Cytoplasm</location>
    </subcellularLocation>
</comment>
<reference evidence="17" key="1">
    <citation type="submission" date="2017-09" db="EMBL/GenBank/DDBJ databases">
        <title>Depth-based differentiation of microbial function through sediment-hosted aquifers and enrichment of novel symbionts in the deep terrestrial subsurface.</title>
        <authorList>
            <person name="Probst A.J."/>
            <person name="Ladd B."/>
            <person name="Jarett J.K."/>
            <person name="Geller-Mcgrath D.E."/>
            <person name="Sieber C.M.K."/>
            <person name="Emerson J.B."/>
            <person name="Anantharaman K."/>
            <person name="Thomas B.C."/>
            <person name="Malmstrom R."/>
            <person name="Stieglmeier M."/>
            <person name="Klingl A."/>
            <person name="Woyke T."/>
            <person name="Ryan C.M."/>
            <person name="Banfield J.F."/>
        </authorList>
    </citation>
    <scope>NUCLEOTIDE SEQUENCE [LARGE SCALE GENOMIC DNA]</scope>
</reference>
<keyword evidence="6" id="KW-0133">Cell shape</keyword>
<dbReference type="EMBL" id="PFAH01000009">
    <property type="protein sequence ID" value="PIR97795.1"/>
    <property type="molecule type" value="Genomic_DNA"/>
</dbReference>
<dbReference type="InterPro" id="IPR036968">
    <property type="entry name" value="Enolpyruvate_Tfrase_sf"/>
</dbReference>
<evidence type="ECO:0000256" key="8">
    <source>
        <dbReference type="ARBA" id="ARBA00023306"/>
    </source>
</evidence>
<evidence type="ECO:0000256" key="12">
    <source>
        <dbReference type="ARBA" id="ARBA00039754"/>
    </source>
</evidence>
<feature type="domain" description="Enolpyruvate transferase" evidence="15">
    <location>
        <begin position="11"/>
        <end position="417"/>
    </location>
</feature>
<keyword evidence="3" id="KW-0963">Cytoplasm</keyword>
<keyword evidence="5 16" id="KW-0808">Transferase</keyword>
<evidence type="ECO:0000313" key="17">
    <source>
        <dbReference type="Proteomes" id="UP000231466"/>
    </source>
</evidence>
<evidence type="ECO:0000259" key="15">
    <source>
        <dbReference type="Pfam" id="PF00275"/>
    </source>
</evidence>
<dbReference type="NCBIfam" id="TIGR01072">
    <property type="entry name" value="murA"/>
    <property type="match status" value="1"/>
</dbReference>
<protein>
    <recommendedName>
        <fullName evidence="12 14">UDP-N-acetylglucosamine 1-carboxyvinyltransferase</fullName>
        <ecNumber evidence="11 14">2.5.1.7</ecNumber>
    </recommendedName>
</protein>
<evidence type="ECO:0000256" key="3">
    <source>
        <dbReference type="ARBA" id="ARBA00022490"/>
    </source>
</evidence>
<evidence type="ECO:0000256" key="7">
    <source>
        <dbReference type="ARBA" id="ARBA00022984"/>
    </source>
</evidence>
<evidence type="ECO:0000256" key="13">
    <source>
        <dbReference type="ARBA" id="ARBA00047527"/>
    </source>
</evidence>
<dbReference type="PANTHER" id="PTHR43783">
    <property type="entry name" value="UDP-N-ACETYLGLUCOSAMINE 1-CARBOXYVINYLTRANSFERASE"/>
    <property type="match status" value="1"/>
</dbReference>
<evidence type="ECO:0000256" key="14">
    <source>
        <dbReference type="NCBIfam" id="TIGR01072"/>
    </source>
</evidence>
<comment type="pathway">
    <text evidence="2">Cell wall biogenesis; peptidoglycan biosynthesis.</text>
</comment>
<dbReference type="GO" id="GO:0005737">
    <property type="term" value="C:cytoplasm"/>
    <property type="evidence" value="ECO:0007669"/>
    <property type="project" value="UniProtKB-SubCell"/>
</dbReference>
<dbReference type="GO" id="GO:0008360">
    <property type="term" value="P:regulation of cell shape"/>
    <property type="evidence" value="ECO:0007669"/>
    <property type="project" value="UniProtKB-KW"/>
</dbReference>
<dbReference type="GO" id="GO:0008760">
    <property type="term" value="F:UDP-N-acetylglucosamine 1-carboxyvinyltransferase activity"/>
    <property type="evidence" value="ECO:0007669"/>
    <property type="project" value="UniProtKB-UniRule"/>
</dbReference>
<evidence type="ECO:0000256" key="1">
    <source>
        <dbReference type="ARBA" id="ARBA00004496"/>
    </source>
</evidence>
<keyword evidence="8" id="KW-0131">Cell cycle</keyword>
<dbReference type="GO" id="GO:0009252">
    <property type="term" value="P:peptidoglycan biosynthetic process"/>
    <property type="evidence" value="ECO:0007669"/>
    <property type="project" value="UniProtKB-UniRule"/>
</dbReference>
<proteinExistence type="inferred from homology"/>
<dbReference type="CDD" id="cd01555">
    <property type="entry name" value="UdpNAET"/>
    <property type="match status" value="1"/>
</dbReference>
<evidence type="ECO:0000256" key="2">
    <source>
        <dbReference type="ARBA" id="ARBA00004752"/>
    </source>
</evidence>
<sequence>MSIIRKVKFIVNGGKKLKGEIDVRGSKNAATPLIAATLLTKRPCVIKNVPLISDVLNQIKLLEEMGAEIEWLGKRSVKIINKKIDNLHIPRTLVRQMRSSILLIGPLLARFGEVRINTPGGCHIGTRSMDAHFDAFRQLGFEIKYNKKQDIYHLKKGNKKSPQKIALNEFSVTATENLLMFSALHPFEIEIAAAEPHIQCLGDFLIKLGAKIDGLGTHTIKVKKSINKSGGEVIQNVISDYIEAGTLMVMGAATGSDIKINNVPVKHLILPMLKLREFGVKMSIKGNSVLIKGSQSKLKAVKKIMVQPYPGFPADLQAPFGVLATQAEGETLIFDTLYEGRLKYLYELDKMGAKVNIMGPHQATITGPRKLIGKNVESIDLRAGATLIIAALVAKGESILHQAEQIDRGYEMFEERLSKIGADIKRE</sequence>
<dbReference type="Proteomes" id="UP000231466">
    <property type="component" value="Unassembled WGS sequence"/>
</dbReference>
<keyword evidence="4" id="KW-0132">Cell division</keyword>
<dbReference type="InterPro" id="IPR050068">
    <property type="entry name" value="MurA_subfamily"/>
</dbReference>
<organism evidence="16 17">
    <name type="scientific">Candidatus Colwellbacteria bacterium CG10_big_fil_rev_8_21_14_0_10_42_22</name>
    <dbReference type="NCBI Taxonomy" id="1974540"/>
    <lineage>
        <taxon>Bacteria</taxon>
        <taxon>Candidatus Colwelliibacteriota</taxon>
    </lineage>
</organism>
<evidence type="ECO:0000256" key="11">
    <source>
        <dbReference type="ARBA" id="ARBA00039108"/>
    </source>
</evidence>
<comment type="catalytic activity">
    <reaction evidence="13">
        <text>phosphoenolpyruvate + UDP-N-acetyl-alpha-D-glucosamine = UDP-N-acetyl-3-O-(1-carboxyvinyl)-alpha-D-glucosamine + phosphate</text>
        <dbReference type="Rhea" id="RHEA:18681"/>
        <dbReference type="ChEBI" id="CHEBI:43474"/>
        <dbReference type="ChEBI" id="CHEBI:57705"/>
        <dbReference type="ChEBI" id="CHEBI:58702"/>
        <dbReference type="ChEBI" id="CHEBI:68483"/>
        <dbReference type="EC" id="2.5.1.7"/>
    </reaction>
</comment>